<protein>
    <submittedName>
        <fullName evidence="2">Uncharacterized protein</fullName>
    </submittedName>
</protein>
<gene>
    <name evidence="2" type="ORF">Q9L58_009308</name>
</gene>
<evidence type="ECO:0000313" key="2">
    <source>
        <dbReference type="EMBL" id="KAL0631825.1"/>
    </source>
</evidence>
<feature type="region of interest" description="Disordered" evidence="1">
    <location>
        <begin position="118"/>
        <end position="169"/>
    </location>
</feature>
<organism evidence="2 3">
    <name type="scientific">Discina gigas</name>
    <dbReference type="NCBI Taxonomy" id="1032678"/>
    <lineage>
        <taxon>Eukaryota</taxon>
        <taxon>Fungi</taxon>
        <taxon>Dikarya</taxon>
        <taxon>Ascomycota</taxon>
        <taxon>Pezizomycotina</taxon>
        <taxon>Pezizomycetes</taxon>
        <taxon>Pezizales</taxon>
        <taxon>Discinaceae</taxon>
        <taxon>Discina</taxon>
    </lineage>
</organism>
<dbReference type="Proteomes" id="UP001447188">
    <property type="component" value="Unassembled WGS sequence"/>
</dbReference>
<keyword evidence="3" id="KW-1185">Reference proteome</keyword>
<feature type="region of interest" description="Disordered" evidence="1">
    <location>
        <begin position="206"/>
        <end position="232"/>
    </location>
</feature>
<comment type="caution">
    <text evidence="2">The sequence shown here is derived from an EMBL/GenBank/DDBJ whole genome shotgun (WGS) entry which is preliminary data.</text>
</comment>
<reference evidence="2 3" key="1">
    <citation type="submission" date="2024-02" db="EMBL/GenBank/DDBJ databases">
        <title>Discinaceae phylogenomics.</title>
        <authorList>
            <person name="Dirks A.C."/>
            <person name="James T.Y."/>
        </authorList>
    </citation>
    <scope>NUCLEOTIDE SEQUENCE [LARGE SCALE GENOMIC DNA]</scope>
    <source>
        <strain evidence="2 3">ACD0624</strain>
    </source>
</reference>
<accession>A0ABR3G7S7</accession>
<evidence type="ECO:0000313" key="3">
    <source>
        <dbReference type="Proteomes" id="UP001447188"/>
    </source>
</evidence>
<evidence type="ECO:0000256" key="1">
    <source>
        <dbReference type="SAM" id="MobiDB-lite"/>
    </source>
</evidence>
<dbReference type="EMBL" id="JBBBZM010000207">
    <property type="protein sequence ID" value="KAL0631825.1"/>
    <property type="molecule type" value="Genomic_DNA"/>
</dbReference>
<feature type="compositionally biased region" description="Polar residues" evidence="1">
    <location>
        <begin position="136"/>
        <end position="150"/>
    </location>
</feature>
<feature type="compositionally biased region" description="Basic and acidic residues" evidence="1">
    <location>
        <begin position="218"/>
        <end position="232"/>
    </location>
</feature>
<name>A0ABR3G7S7_9PEZI</name>
<proteinExistence type="predicted"/>
<sequence length="415" mass="47672">MKPVNTPAGREILYRPMIIPNVNQSGLSSSNPYLYSRWSVNDYAQAINMARYQQEIQDRLGLQSQEYQYRTNLHQHPQQYRTNTHQNPIISEINPEELETSPLGLDSEEYQLQTDPHQNLKDPVINGNDLEGSGSAGPQSQEYQYQTDPQQIPKDPVMNDSDPWGLESGLQPQQYQYQTDPHQNQTAPIMDESDLEGLPLSHTASEIITVHDDDDVRDESRGKTPRGKRDSQIVEFTIMAPKRFRQEELQAIIDAKLAKSLNKRPYDKSHLGDEFHDGGAVWGILITNCRLVFARYISLSDADIPGFIDAAARGRVARTSRQYTKAYTRVMEWRKNWFSAFASEVDNLQIQLEKENHGFAALPIEQLRDAYSQLFRYELFYRLMGTTNAMVDWRATLAIPKMLSLYQTVFTYSLV</sequence>